<dbReference type="Proteomes" id="UP000239297">
    <property type="component" value="Unassembled WGS sequence"/>
</dbReference>
<accession>A0A2S5IZ72</accession>
<dbReference type="EMBL" id="PRKW01000002">
    <property type="protein sequence ID" value="PPB49855.1"/>
    <property type="molecule type" value="Genomic_DNA"/>
</dbReference>
<organism evidence="1 2">
    <name type="scientific">Arthrobacter pityocampae</name>
    <dbReference type="NCBI Taxonomy" id="547334"/>
    <lineage>
        <taxon>Bacteria</taxon>
        <taxon>Bacillati</taxon>
        <taxon>Actinomycetota</taxon>
        <taxon>Actinomycetes</taxon>
        <taxon>Micrococcales</taxon>
        <taxon>Micrococcaceae</taxon>
        <taxon>Arthrobacter</taxon>
    </lineage>
</organism>
<proteinExistence type="predicted"/>
<sequence length="86" mass="9819">MESPRITEQRRRINIAIRTAELRPKIVWIRYFGLAGALGELEFDAYLHRAITIPQLQCDLIAHAVNELIDEIPPLPRAPYGADIEV</sequence>
<reference evidence="1 2" key="1">
    <citation type="journal article" date="2014" name="Int. J. Syst. Evol. Microbiol.">
        <title>Arthrobacter pityocampae sp. nov., isolated from Thaumetopoea pityocampa (Lep., Thaumetopoeidae).</title>
        <authorList>
            <person name="Ince I.A."/>
            <person name="Demirbag Z."/>
            <person name="Kati H."/>
        </authorList>
    </citation>
    <scope>NUCLEOTIDE SEQUENCE [LARGE SCALE GENOMIC DNA]</scope>
    <source>
        <strain evidence="1 2">Tp2</strain>
    </source>
</reference>
<dbReference type="OrthoDB" id="4935951at2"/>
<dbReference type="RefSeq" id="WP_104120350.1">
    <property type="nucleotide sequence ID" value="NZ_PRKW01000002.1"/>
</dbReference>
<name>A0A2S5IZ72_9MICC</name>
<protein>
    <submittedName>
        <fullName evidence="1">Uncharacterized protein</fullName>
    </submittedName>
</protein>
<comment type="caution">
    <text evidence="1">The sequence shown here is derived from an EMBL/GenBank/DDBJ whole genome shotgun (WGS) entry which is preliminary data.</text>
</comment>
<evidence type="ECO:0000313" key="2">
    <source>
        <dbReference type="Proteomes" id="UP000239297"/>
    </source>
</evidence>
<keyword evidence="2" id="KW-1185">Reference proteome</keyword>
<dbReference type="AlphaFoldDB" id="A0A2S5IZ72"/>
<gene>
    <name evidence="1" type="ORF">C4K88_03960</name>
</gene>
<evidence type="ECO:0000313" key="1">
    <source>
        <dbReference type="EMBL" id="PPB49855.1"/>
    </source>
</evidence>